<reference evidence="2 3" key="1">
    <citation type="submission" date="2017-09" db="EMBL/GenBank/DDBJ databases">
        <title>Depth-based differentiation of microbial function through sediment-hosted aquifers and enrichment of novel symbionts in the deep terrestrial subsurface.</title>
        <authorList>
            <person name="Probst A.J."/>
            <person name="Ladd B."/>
            <person name="Jarett J.K."/>
            <person name="Geller-Mcgrath D.E."/>
            <person name="Sieber C.M."/>
            <person name="Emerson J.B."/>
            <person name="Anantharaman K."/>
            <person name="Thomas B.C."/>
            <person name="Malmstrom R."/>
            <person name="Stieglmeier M."/>
            <person name="Klingl A."/>
            <person name="Woyke T."/>
            <person name="Ryan C.M."/>
            <person name="Banfield J.F."/>
        </authorList>
    </citation>
    <scope>NUCLEOTIDE SEQUENCE [LARGE SCALE GENOMIC DNA]</scope>
    <source>
        <strain evidence="2">CG11_big_fil_rev_8_21_14_0_20_36_8</strain>
    </source>
</reference>
<comment type="caution">
    <text evidence="2">The sequence shown here is derived from an EMBL/GenBank/DDBJ whole genome shotgun (WGS) entry which is preliminary data.</text>
</comment>
<keyword evidence="2" id="KW-0378">Hydrolase</keyword>
<protein>
    <submittedName>
        <fullName evidence="2">NgoFVII family restriction endonuclease</fullName>
    </submittedName>
</protein>
<dbReference type="InterPro" id="IPR048923">
    <property type="entry name" value="RE_NgoFVII_C"/>
</dbReference>
<evidence type="ECO:0000259" key="1">
    <source>
        <dbReference type="Pfam" id="PF20731"/>
    </source>
</evidence>
<proteinExistence type="predicted"/>
<evidence type="ECO:0000313" key="2">
    <source>
        <dbReference type="EMBL" id="PIQ73124.1"/>
    </source>
</evidence>
<organism evidence="2 3">
    <name type="scientific">Candidatus Roizmanbacteria bacterium CG11_big_fil_rev_8_21_14_0_20_36_8</name>
    <dbReference type="NCBI Taxonomy" id="1974856"/>
    <lineage>
        <taxon>Bacteria</taxon>
        <taxon>Candidatus Roizmaniibacteriota</taxon>
    </lineage>
</organism>
<sequence>MFFQTQKPELKKEYEHFLKIAGCLSNLFSESDIPYLYYRVAEKVFCRAFGAEDLSRSDVSADAKKDAIGIGLKTFLANNNKTFQKVAEFNSDRRLYENLSPENLIKKVSELRNARIEFTENAHALENSIYHCVVRNKGKFLIFEEAMDKVDISNIKNITERKGSIAFNDGKHDYSFLVSKSTLTKRFITEPIVYEFNVDILEDPLLELKKLLEKTDLHFEKEVKIKQTIYLPLYGRNQTVFEKSGLNQWNAGGRDRHPNEVYIPIPAEIHKNFPSFFPDRETPFDLKLPNGNIMQSKVCQDGGKALMSYSNRELGQWILRDVLKLKEGEFLTYERLQILGIDSVRIDKIDNTNFEINFARIGSYEQFKNMYEKE</sequence>
<name>A0A2M6ITC2_9BACT</name>
<dbReference type="GO" id="GO:0004519">
    <property type="term" value="F:endonuclease activity"/>
    <property type="evidence" value="ECO:0007669"/>
    <property type="project" value="UniProtKB-KW"/>
</dbReference>
<feature type="domain" description="Restriction endonuclease type II NgoFVII C-terminal B3-like DNA-binding" evidence="1">
    <location>
        <begin position="227"/>
        <end position="350"/>
    </location>
</feature>
<evidence type="ECO:0000313" key="3">
    <source>
        <dbReference type="Proteomes" id="UP000231056"/>
    </source>
</evidence>
<keyword evidence="2" id="KW-0255">Endonuclease</keyword>
<dbReference type="Proteomes" id="UP000231056">
    <property type="component" value="Unassembled WGS sequence"/>
</dbReference>
<dbReference type="EMBL" id="PCVM01000100">
    <property type="protein sequence ID" value="PIQ73124.1"/>
    <property type="molecule type" value="Genomic_DNA"/>
</dbReference>
<dbReference type="Pfam" id="PF20731">
    <property type="entry name" value="RE_NgoFVII_C"/>
    <property type="match status" value="1"/>
</dbReference>
<keyword evidence="2" id="KW-0540">Nuclease</keyword>
<gene>
    <name evidence="2" type="ORF">COV58_04220</name>
</gene>
<dbReference type="AlphaFoldDB" id="A0A2M6ITC2"/>
<accession>A0A2M6ITC2</accession>